<evidence type="ECO:0000256" key="1">
    <source>
        <dbReference type="SAM" id="Phobius"/>
    </source>
</evidence>
<keyword evidence="1" id="KW-0812">Transmembrane</keyword>
<feature type="transmembrane region" description="Helical" evidence="1">
    <location>
        <begin position="27"/>
        <end position="45"/>
    </location>
</feature>
<dbReference type="GO" id="GO:0016020">
    <property type="term" value="C:membrane"/>
    <property type="evidence" value="ECO:0007669"/>
    <property type="project" value="InterPro"/>
</dbReference>
<keyword evidence="1" id="KW-1133">Transmembrane helix</keyword>
<sequence length="250" mass="26813">MTSAFLFAVSVQFQNLGLRYADSRTGTLIQILAASMLYWLMAPWFLHKAYWLTSAVVVFAAIGLFRPFLSANLALAGVRHLGPTLTTTLASTAPLFAALFAVTLLGESFTPPVLAGTLVIVFAIALLTRPGTTKTVWPLWALLLPLGAAAFRALGHAFTKYGLDEVPEPLFAGLVGYTVSLVISATTTASRARRHATMIRWRPGLLWFFVGGIINGVSIWSLNTALGMGSVVSVVPIVPLSPIFSFFLGL</sequence>
<keyword evidence="1" id="KW-0472">Membrane</keyword>
<feature type="non-terminal residue" evidence="3">
    <location>
        <position position="250"/>
    </location>
</feature>
<gene>
    <name evidence="3" type="ORF">METZ01_LOCUS340087</name>
</gene>
<feature type="transmembrane region" description="Helical" evidence="1">
    <location>
        <begin position="170"/>
        <end position="192"/>
    </location>
</feature>
<feature type="domain" description="EamA" evidence="2">
    <location>
        <begin position="2"/>
        <end position="128"/>
    </location>
</feature>
<dbReference type="SUPFAM" id="SSF103481">
    <property type="entry name" value="Multidrug resistance efflux transporter EmrE"/>
    <property type="match status" value="1"/>
</dbReference>
<dbReference type="Pfam" id="PF00892">
    <property type="entry name" value="EamA"/>
    <property type="match status" value="1"/>
</dbReference>
<feature type="transmembrane region" description="Helical" evidence="1">
    <location>
        <begin position="81"/>
        <end position="103"/>
    </location>
</feature>
<protein>
    <recommendedName>
        <fullName evidence="2">EamA domain-containing protein</fullName>
    </recommendedName>
</protein>
<feature type="transmembrane region" description="Helical" evidence="1">
    <location>
        <begin position="139"/>
        <end position="158"/>
    </location>
</feature>
<accession>A0A382QP01</accession>
<dbReference type="EMBL" id="UINC01115882">
    <property type="protein sequence ID" value="SVC87233.1"/>
    <property type="molecule type" value="Genomic_DNA"/>
</dbReference>
<feature type="transmembrane region" description="Helical" evidence="1">
    <location>
        <begin position="109"/>
        <end position="127"/>
    </location>
</feature>
<dbReference type="InterPro" id="IPR000620">
    <property type="entry name" value="EamA_dom"/>
</dbReference>
<feature type="transmembrane region" description="Helical" evidence="1">
    <location>
        <begin position="51"/>
        <end position="69"/>
    </location>
</feature>
<name>A0A382QP01_9ZZZZ</name>
<dbReference type="InterPro" id="IPR037185">
    <property type="entry name" value="EmrE-like"/>
</dbReference>
<feature type="transmembrane region" description="Helical" evidence="1">
    <location>
        <begin position="204"/>
        <end position="222"/>
    </location>
</feature>
<dbReference type="AlphaFoldDB" id="A0A382QP01"/>
<proteinExistence type="predicted"/>
<evidence type="ECO:0000259" key="2">
    <source>
        <dbReference type="Pfam" id="PF00892"/>
    </source>
</evidence>
<reference evidence="3" key="1">
    <citation type="submission" date="2018-05" db="EMBL/GenBank/DDBJ databases">
        <authorList>
            <person name="Lanie J.A."/>
            <person name="Ng W.-L."/>
            <person name="Kazmierczak K.M."/>
            <person name="Andrzejewski T.M."/>
            <person name="Davidsen T.M."/>
            <person name="Wayne K.J."/>
            <person name="Tettelin H."/>
            <person name="Glass J.I."/>
            <person name="Rusch D."/>
            <person name="Podicherti R."/>
            <person name="Tsui H.-C.T."/>
            <person name="Winkler M.E."/>
        </authorList>
    </citation>
    <scope>NUCLEOTIDE SEQUENCE</scope>
</reference>
<evidence type="ECO:0000313" key="3">
    <source>
        <dbReference type="EMBL" id="SVC87233.1"/>
    </source>
</evidence>
<feature type="transmembrane region" description="Helical" evidence="1">
    <location>
        <begin position="228"/>
        <end position="248"/>
    </location>
</feature>
<organism evidence="3">
    <name type="scientific">marine metagenome</name>
    <dbReference type="NCBI Taxonomy" id="408172"/>
    <lineage>
        <taxon>unclassified sequences</taxon>
        <taxon>metagenomes</taxon>
        <taxon>ecological metagenomes</taxon>
    </lineage>
</organism>